<keyword evidence="4 14" id="KW-0493">Microtubule</keyword>
<keyword evidence="6" id="KW-0498">Mitosis</keyword>
<evidence type="ECO:0000256" key="10">
    <source>
        <dbReference type="ARBA" id="ARBA00023212"/>
    </source>
</evidence>
<evidence type="ECO:0000256" key="4">
    <source>
        <dbReference type="ARBA" id="ARBA00022701"/>
    </source>
</evidence>
<comment type="subcellular location">
    <subcellularLocation>
        <location evidence="1">Cytoplasm</location>
        <location evidence="1">Cytoskeleton</location>
    </subcellularLocation>
</comment>
<dbReference type="SMART" id="SM00129">
    <property type="entry name" value="KISc"/>
    <property type="match status" value="1"/>
</dbReference>
<accession>A0A914ENL2</accession>
<dbReference type="InterPro" id="IPR047149">
    <property type="entry name" value="KIF11-like"/>
</dbReference>
<protein>
    <recommendedName>
        <fullName evidence="14">Kinesin-like protein</fullName>
    </recommendedName>
</protein>
<keyword evidence="3" id="KW-0132">Cell division</keyword>
<reference evidence="18" key="1">
    <citation type="submission" date="2022-11" db="UniProtKB">
        <authorList>
            <consortium name="WormBaseParasite"/>
        </authorList>
    </citation>
    <scope>IDENTIFICATION</scope>
</reference>
<evidence type="ECO:0000256" key="2">
    <source>
        <dbReference type="ARBA" id="ARBA00022490"/>
    </source>
</evidence>
<dbReference type="PROSITE" id="PS00411">
    <property type="entry name" value="KINESIN_MOTOR_1"/>
    <property type="match status" value="1"/>
</dbReference>
<keyword evidence="5 13" id="KW-0547">Nucleotide-binding</keyword>
<evidence type="ECO:0000256" key="14">
    <source>
        <dbReference type="RuleBase" id="RU000394"/>
    </source>
</evidence>
<dbReference type="GO" id="GO:0051301">
    <property type="term" value="P:cell division"/>
    <property type="evidence" value="ECO:0007669"/>
    <property type="project" value="UniProtKB-KW"/>
</dbReference>
<proteinExistence type="inferred from homology"/>
<keyword evidence="9 13" id="KW-0505">Motor protein</keyword>
<dbReference type="Pfam" id="PF00225">
    <property type="entry name" value="Kinesin"/>
    <property type="match status" value="1"/>
</dbReference>
<feature type="binding site" evidence="13">
    <location>
        <begin position="96"/>
        <end position="103"/>
    </location>
    <ligand>
        <name>ATP</name>
        <dbReference type="ChEBI" id="CHEBI:30616"/>
    </ligand>
</feature>
<evidence type="ECO:0000256" key="13">
    <source>
        <dbReference type="PROSITE-ProRule" id="PRU00283"/>
    </source>
</evidence>
<dbReference type="CDD" id="cd01364">
    <property type="entry name" value="KISc_BimC_Eg5"/>
    <property type="match status" value="1"/>
</dbReference>
<evidence type="ECO:0000256" key="12">
    <source>
        <dbReference type="ARBA" id="ARBA00034704"/>
    </source>
</evidence>
<dbReference type="PANTHER" id="PTHR47970:SF12">
    <property type="entry name" value="KINESIN FAMILY MEMBER 11"/>
    <property type="match status" value="1"/>
</dbReference>
<dbReference type="GO" id="GO:0090307">
    <property type="term" value="P:mitotic spindle assembly"/>
    <property type="evidence" value="ECO:0007669"/>
    <property type="project" value="TreeGrafter"/>
</dbReference>
<evidence type="ECO:0000313" key="17">
    <source>
        <dbReference type="Proteomes" id="UP000887540"/>
    </source>
</evidence>
<evidence type="ECO:0000256" key="6">
    <source>
        <dbReference type="ARBA" id="ARBA00022776"/>
    </source>
</evidence>
<evidence type="ECO:0000256" key="9">
    <source>
        <dbReference type="ARBA" id="ARBA00023175"/>
    </source>
</evidence>
<dbReference type="InterPro" id="IPR047241">
    <property type="entry name" value="KIF11-like_kin_motor_dom"/>
</dbReference>
<dbReference type="SUPFAM" id="SSF52540">
    <property type="entry name" value="P-loop containing nucleoside triphosphate hydrolases"/>
    <property type="match status" value="1"/>
</dbReference>
<keyword evidence="17" id="KW-1185">Reference proteome</keyword>
<dbReference type="FunFam" id="3.40.850.10:FF:000051">
    <property type="entry name" value="Kinesin-like protein bimC"/>
    <property type="match status" value="1"/>
</dbReference>
<dbReference type="PROSITE" id="PS50067">
    <property type="entry name" value="KINESIN_MOTOR_2"/>
    <property type="match status" value="1"/>
</dbReference>
<dbReference type="GO" id="GO:0005876">
    <property type="term" value="C:spindle microtubule"/>
    <property type="evidence" value="ECO:0007669"/>
    <property type="project" value="TreeGrafter"/>
</dbReference>
<dbReference type="GO" id="GO:0051231">
    <property type="term" value="P:spindle elongation"/>
    <property type="evidence" value="ECO:0007669"/>
    <property type="project" value="TreeGrafter"/>
</dbReference>
<dbReference type="InterPro" id="IPR027417">
    <property type="entry name" value="P-loop_NTPase"/>
</dbReference>
<dbReference type="GO" id="GO:0008574">
    <property type="term" value="F:plus-end-directed microtubule motor activity"/>
    <property type="evidence" value="ECO:0007669"/>
    <property type="project" value="TreeGrafter"/>
</dbReference>
<organism evidence="17 18">
    <name type="scientific">Acrobeloides nanus</name>
    <dbReference type="NCBI Taxonomy" id="290746"/>
    <lineage>
        <taxon>Eukaryota</taxon>
        <taxon>Metazoa</taxon>
        <taxon>Ecdysozoa</taxon>
        <taxon>Nematoda</taxon>
        <taxon>Chromadorea</taxon>
        <taxon>Rhabditida</taxon>
        <taxon>Tylenchina</taxon>
        <taxon>Cephalobomorpha</taxon>
        <taxon>Cephaloboidea</taxon>
        <taxon>Cephalobidae</taxon>
        <taxon>Acrobeloides</taxon>
    </lineage>
</organism>
<dbReference type="GO" id="GO:0008017">
    <property type="term" value="F:microtubule binding"/>
    <property type="evidence" value="ECO:0007669"/>
    <property type="project" value="InterPro"/>
</dbReference>
<name>A0A914ENL2_9BILA</name>
<evidence type="ECO:0000256" key="7">
    <source>
        <dbReference type="ARBA" id="ARBA00022840"/>
    </source>
</evidence>
<dbReference type="InterPro" id="IPR019821">
    <property type="entry name" value="Kinesin_motor_CS"/>
</dbReference>
<evidence type="ECO:0000256" key="15">
    <source>
        <dbReference type="SAM" id="Coils"/>
    </source>
</evidence>
<keyword evidence="2" id="KW-0963">Cytoplasm</keyword>
<dbReference type="GO" id="GO:0072686">
    <property type="term" value="C:mitotic spindle"/>
    <property type="evidence" value="ECO:0007669"/>
    <property type="project" value="TreeGrafter"/>
</dbReference>
<keyword evidence="7 13" id="KW-0067">ATP-binding</keyword>
<keyword evidence="8 15" id="KW-0175">Coiled coil</keyword>
<dbReference type="PANTHER" id="PTHR47970">
    <property type="entry name" value="KINESIN-LIKE PROTEIN KIF11"/>
    <property type="match status" value="1"/>
</dbReference>
<evidence type="ECO:0000256" key="3">
    <source>
        <dbReference type="ARBA" id="ARBA00022618"/>
    </source>
</evidence>
<evidence type="ECO:0000313" key="18">
    <source>
        <dbReference type="WBParaSite" id="ACRNAN_scaffold98.g23073.t1"/>
    </source>
</evidence>
<keyword evidence="11" id="KW-0131">Cell cycle</keyword>
<dbReference type="AlphaFoldDB" id="A0A914ENL2"/>
<sequence length="937" mass="106156">MSNKEIKASKKKNVQVAVRVRPMNSGEIDAKGRPIVKVDYVAKSIGLKEKSGVKTFGPFDRVYGPETTQSELYKELVTPLVKEVMSGYNCTIFAYGQTGTGKTFTMEGQHDDSADHSWDTDPTAGIIPRCLHHVFTELERQELDEYSVRISYVELYNEELFDLLGSGNYDQSRLRIFEDPIRKGGVIINGMEEVPVRNRNEVYRLLKMGAERRKTAATLMNVSSSRSHSVFTVTVVMRENTTTGEELLKQGKLYLVDLAGSENIGRSGALNARAREAGNINQSLLTLGRVITSLTSNAPHIPYRESKLTRILQDSLGGKSITTIIATLSPCSSNFEESINTLEYAQRAKNIKNNPEVNQKLSRKALLREYNEEIERLRKDLMAAREKNGVFLAQENYEDMIEEQKEQKAKIEELEGHLEALMHRIQMYMQDLSILDEHYQIVFDKCRSALAKLEIRNKEIEETKMELDKTQQNLMATQHALQESEDAGVRLRAQAVELKELYHITSHDLNSIHDKLDIYKETFNKNEHLLGNFSAERIHEITKAKTEIQSYTKNATEGLGRIKQTGDSLKTRTLEDLQKAVDLVETWQSSAQSFASTMENMFSQLKSDDEHIKEKLCSQFENQMNILNNMHSQMGDCLKRAMDSTASVLTESNSFVATQQLCTEKYSDERKRKHSEFLELTKKSFLHELRNHENSVEEEATTFSHGQSKHVTEFVTKLTGTCSGLTSTLDSATNSNYNTAKALKEIVNSHSEYQTESKRVLDNAVGNAHEVSNKFVSNQTKNKLEHTCLTNETKQCIEEHCESLASGIHAQNKSCDALSHSLTVHLQQTQTAIEKFVHQEIQRVHSTGKTPTREPQSFDEELIDIPISTDLIQDFHSCQTPVRKSFYRVRESLLDEVQNILVSPQTLHKTLATKLEVIEEGGSENSSALKEINKSCD</sequence>
<dbReference type="GO" id="GO:0005634">
    <property type="term" value="C:nucleus"/>
    <property type="evidence" value="ECO:0007669"/>
    <property type="project" value="TreeGrafter"/>
</dbReference>
<evidence type="ECO:0000256" key="5">
    <source>
        <dbReference type="ARBA" id="ARBA00022741"/>
    </source>
</evidence>
<feature type="coiled-coil region" evidence="15">
    <location>
        <begin position="360"/>
        <end position="487"/>
    </location>
</feature>
<evidence type="ECO:0000256" key="11">
    <source>
        <dbReference type="ARBA" id="ARBA00023306"/>
    </source>
</evidence>
<dbReference type="WBParaSite" id="ACRNAN_scaffold98.g23073.t1">
    <property type="protein sequence ID" value="ACRNAN_scaffold98.g23073.t1"/>
    <property type="gene ID" value="ACRNAN_scaffold98.g23073"/>
</dbReference>
<feature type="domain" description="Kinesin motor" evidence="16">
    <location>
        <begin position="13"/>
        <end position="351"/>
    </location>
</feature>
<evidence type="ECO:0000256" key="1">
    <source>
        <dbReference type="ARBA" id="ARBA00004245"/>
    </source>
</evidence>
<comment type="similarity">
    <text evidence="12">Belongs to the TRAFAC class myosin-kinesin ATPase superfamily. Kinesin family. KIN-5/BimC subfamily.</text>
</comment>
<dbReference type="InterPro" id="IPR001752">
    <property type="entry name" value="Kinesin_motor_dom"/>
</dbReference>
<dbReference type="Proteomes" id="UP000887540">
    <property type="component" value="Unplaced"/>
</dbReference>
<dbReference type="Gene3D" id="3.40.850.10">
    <property type="entry name" value="Kinesin motor domain"/>
    <property type="match status" value="1"/>
</dbReference>
<dbReference type="GO" id="GO:0007018">
    <property type="term" value="P:microtubule-based movement"/>
    <property type="evidence" value="ECO:0007669"/>
    <property type="project" value="InterPro"/>
</dbReference>
<dbReference type="PRINTS" id="PR00380">
    <property type="entry name" value="KINESINHEAVY"/>
</dbReference>
<evidence type="ECO:0000259" key="16">
    <source>
        <dbReference type="PROSITE" id="PS50067"/>
    </source>
</evidence>
<dbReference type="InterPro" id="IPR036961">
    <property type="entry name" value="Kinesin_motor_dom_sf"/>
</dbReference>
<keyword evidence="10" id="KW-0206">Cytoskeleton</keyword>
<evidence type="ECO:0000256" key="8">
    <source>
        <dbReference type="ARBA" id="ARBA00023054"/>
    </source>
</evidence>
<dbReference type="GO" id="GO:0005524">
    <property type="term" value="F:ATP binding"/>
    <property type="evidence" value="ECO:0007669"/>
    <property type="project" value="UniProtKB-UniRule"/>
</dbReference>